<evidence type="ECO:0000256" key="2">
    <source>
        <dbReference type="ARBA" id="ARBA00022741"/>
    </source>
</evidence>
<protein>
    <recommendedName>
        <fullName evidence="7">Sperm flagellar protein 2</fullName>
    </recommendedName>
</protein>
<keyword evidence="1" id="KW-0808">Transferase</keyword>
<dbReference type="PANTHER" id="PTHR14919:SF0">
    <property type="entry name" value="SPERM FLAGELLAR PROTEIN 2"/>
    <property type="match status" value="1"/>
</dbReference>
<feature type="region of interest" description="Disordered" evidence="4">
    <location>
        <begin position="337"/>
        <end position="368"/>
    </location>
</feature>
<reference evidence="5 6" key="1">
    <citation type="submission" date="2022-12" db="EMBL/GenBank/DDBJ databases">
        <title>Chromosome-level genome of Tegillarca granosa.</title>
        <authorList>
            <person name="Kim J."/>
        </authorList>
    </citation>
    <scope>NUCLEOTIDE SEQUENCE [LARGE SCALE GENOMIC DNA]</scope>
    <source>
        <strain evidence="5">Teg-2019</strain>
        <tissue evidence="5">Adductor muscle</tissue>
    </source>
</reference>
<feature type="compositionally biased region" description="Basic residues" evidence="4">
    <location>
        <begin position="582"/>
        <end position="593"/>
    </location>
</feature>
<evidence type="ECO:0000313" key="5">
    <source>
        <dbReference type="EMBL" id="KAJ8305732.1"/>
    </source>
</evidence>
<dbReference type="EMBL" id="JARBDR010000813">
    <property type="protein sequence ID" value="KAJ8305732.1"/>
    <property type="molecule type" value="Genomic_DNA"/>
</dbReference>
<comment type="caution">
    <text evidence="5">The sequence shown here is derived from an EMBL/GenBank/DDBJ whole genome shotgun (WGS) entry which is preliminary data.</text>
</comment>
<dbReference type="InterPro" id="IPR000850">
    <property type="entry name" value="Adenylat/UMP-CMP_kin"/>
</dbReference>
<evidence type="ECO:0000313" key="6">
    <source>
        <dbReference type="Proteomes" id="UP001217089"/>
    </source>
</evidence>
<evidence type="ECO:0000256" key="3">
    <source>
        <dbReference type="ARBA" id="ARBA00022777"/>
    </source>
</evidence>
<dbReference type="SUPFAM" id="SSF52540">
    <property type="entry name" value="P-loop containing nucleoside triphosphate hydrolases"/>
    <property type="match status" value="1"/>
</dbReference>
<keyword evidence="2" id="KW-0547">Nucleotide-binding</keyword>
<gene>
    <name evidence="5" type="ORF">KUTeg_016277</name>
</gene>
<sequence>MLQNEQKINIVNTLNLVMRLLVPDKLMREWKALFTSGKPLYEQAGPVESTEPTPGQILEEERQQLLDEGDFTEYKNMIGEWQPSEESEISGPPRDNPVVGHIIQRLFNMVHPPSPPPPPPEFPPFPIRACVLGKVFSGKSSAVQKLAEEHRLQVLCTDDLVNDAVEAHKNGEVTTVTSQDTDLEKEMSTTSLTDAPPAETVAEPPSEQTIEEKQEKTEEAGEGETTEPKMEEGATDLSAKETSKPPSPVKRSSTKKSKEKEKLPPKPVPTAKAKLGAKAVKYLKKGAPVDDQVIVDIIVEAIRRIPEGTGWILDGFPTTYNQAKVLEKALTGFAIAGQDKDKQKGKMRKSNLVPDPRPPPPPAEPSSGIDVVILFDTQDDVCLKRAAGRARAVQQDEKYHQEFNPPPEGSATGIGKQEQVVPVEDPAYDQEQIQHRITSFLDNWTKLEKWYSKFGTLQKVDAGQEKRTVYLEVEKILEDTLNRLQGKDQEPTSSALEVTEPVPEKKEEPPAPPPEPPKEEPPPVESSRPTSRKGSGKKPGSRGSSRSKSPKDKKSEKSASPKRGSGKSAGSKKGSGDSTPKSPKRGKGSGKKGKTPEPEPEPEPEVPQGPPPPQPGSEEWEFIDEAVEEDLAKILAEHWEAVEKTYVSNSKHVFRSVREEREISIAISIKLEKIS</sequence>
<feature type="compositionally biased region" description="Low complexity" evidence="4">
    <location>
        <begin position="561"/>
        <end position="581"/>
    </location>
</feature>
<proteinExistence type="predicted"/>
<evidence type="ECO:0008006" key="7">
    <source>
        <dbReference type="Google" id="ProtNLM"/>
    </source>
</evidence>
<evidence type="ECO:0000256" key="1">
    <source>
        <dbReference type="ARBA" id="ARBA00022679"/>
    </source>
</evidence>
<keyword evidence="3" id="KW-0418">Kinase</keyword>
<feature type="compositionally biased region" description="Pro residues" evidence="4">
    <location>
        <begin position="605"/>
        <end position="615"/>
    </location>
</feature>
<dbReference type="InterPro" id="IPR052634">
    <property type="entry name" value="Sperm_flagellar-bone_growth"/>
</dbReference>
<feature type="compositionally biased region" description="Pro residues" evidence="4">
    <location>
        <begin position="355"/>
        <end position="364"/>
    </location>
</feature>
<feature type="compositionally biased region" description="Basic and acidic residues" evidence="4">
    <location>
        <begin position="226"/>
        <end position="243"/>
    </location>
</feature>
<dbReference type="InterPro" id="IPR027417">
    <property type="entry name" value="P-loop_NTPase"/>
</dbReference>
<feature type="compositionally biased region" description="Basic residues" evidence="4">
    <location>
        <begin position="530"/>
        <end position="540"/>
    </location>
</feature>
<name>A0ABQ9EP74_TEGGR</name>
<dbReference type="Gene3D" id="3.40.50.300">
    <property type="entry name" value="P-loop containing nucleotide triphosphate hydrolases"/>
    <property type="match status" value="2"/>
</dbReference>
<dbReference type="PANTHER" id="PTHR14919">
    <property type="entry name" value="KPL2-RELATED"/>
    <property type="match status" value="1"/>
</dbReference>
<feature type="compositionally biased region" description="Basic and acidic residues" evidence="4">
    <location>
        <begin position="549"/>
        <end position="559"/>
    </location>
</feature>
<feature type="compositionally biased region" description="Basic and acidic residues" evidence="4">
    <location>
        <begin position="210"/>
        <end position="219"/>
    </location>
</feature>
<organism evidence="5 6">
    <name type="scientific">Tegillarca granosa</name>
    <name type="common">Malaysian cockle</name>
    <name type="synonym">Anadara granosa</name>
    <dbReference type="NCBI Taxonomy" id="220873"/>
    <lineage>
        <taxon>Eukaryota</taxon>
        <taxon>Metazoa</taxon>
        <taxon>Spiralia</taxon>
        <taxon>Lophotrochozoa</taxon>
        <taxon>Mollusca</taxon>
        <taxon>Bivalvia</taxon>
        <taxon>Autobranchia</taxon>
        <taxon>Pteriomorphia</taxon>
        <taxon>Arcoida</taxon>
        <taxon>Arcoidea</taxon>
        <taxon>Arcidae</taxon>
        <taxon>Tegillarca</taxon>
    </lineage>
</organism>
<keyword evidence="6" id="KW-1185">Reference proteome</keyword>
<feature type="region of interest" description="Disordered" evidence="4">
    <location>
        <begin position="482"/>
        <end position="621"/>
    </location>
</feature>
<dbReference type="Proteomes" id="UP001217089">
    <property type="component" value="Unassembled WGS sequence"/>
</dbReference>
<feature type="region of interest" description="Disordered" evidence="4">
    <location>
        <begin position="394"/>
        <end position="414"/>
    </location>
</feature>
<evidence type="ECO:0000256" key="4">
    <source>
        <dbReference type="SAM" id="MobiDB-lite"/>
    </source>
</evidence>
<feature type="region of interest" description="Disordered" evidence="4">
    <location>
        <begin position="171"/>
        <end position="270"/>
    </location>
</feature>
<dbReference type="CDD" id="cd01428">
    <property type="entry name" value="ADK"/>
    <property type="match status" value="1"/>
</dbReference>
<dbReference type="Pfam" id="PF00406">
    <property type="entry name" value="ADK"/>
    <property type="match status" value="1"/>
</dbReference>
<accession>A0ABQ9EP74</accession>